<gene>
    <name evidence="3" type="ORF">M0R45_007624</name>
</gene>
<evidence type="ECO:0000259" key="2">
    <source>
        <dbReference type="Pfam" id="PF05699"/>
    </source>
</evidence>
<proteinExistence type="predicted"/>
<dbReference type="EMBL" id="JBEDUW010000002">
    <property type="protein sequence ID" value="KAK9941933.1"/>
    <property type="molecule type" value="Genomic_DNA"/>
</dbReference>
<accession>A0AAW1XYW9</accession>
<sequence>MGVGHIEIDTKLLSLKQDLYQLYESYKRNVVSDIEVDREPPNLTSTTLSLEPGSIAVPVVRNYSMQSLKRAKVSSSHGSSASSSDLQMYLDSSIIEVENDNQFSVLGGRVVSEKRASLSPSTIEALICLKDWSLAKSRKQDAEQEEQLAEELMNIVSSRPDWMQDIEGDFRNDYGSESETIEDLRT</sequence>
<dbReference type="Pfam" id="PF05699">
    <property type="entry name" value="Dimer_Tnp_hAT"/>
    <property type="match status" value="1"/>
</dbReference>
<feature type="domain" description="HAT C-terminal dimerisation" evidence="2">
    <location>
        <begin position="96"/>
        <end position="132"/>
    </location>
</feature>
<evidence type="ECO:0000313" key="3">
    <source>
        <dbReference type="EMBL" id="KAK9941933.1"/>
    </source>
</evidence>
<organism evidence="3 4">
    <name type="scientific">Rubus argutus</name>
    <name type="common">Southern blackberry</name>
    <dbReference type="NCBI Taxonomy" id="59490"/>
    <lineage>
        <taxon>Eukaryota</taxon>
        <taxon>Viridiplantae</taxon>
        <taxon>Streptophyta</taxon>
        <taxon>Embryophyta</taxon>
        <taxon>Tracheophyta</taxon>
        <taxon>Spermatophyta</taxon>
        <taxon>Magnoliopsida</taxon>
        <taxon>eudicotyledons</taxon>
        <taxon>Gunneridae</taxon>
        <taxon>Pentapetalae</taxon>
        <taxon>rosids</taxon>
        <taxon>fabids</taxon>
        <taxon>Rosales</taxon>
        <taxon>Rosaceae</taxon>
        <taxon>Rosoideae</taxon>
        <taxon>Rosoideae incertae sedis</taxon>
        <taxon>Rubus</taxon>
    </lineage>
</organism>
<evidence type="ECO:0000313" key="4">
    <source>
        <dbReference type="Proteomes" id="UP001457282"/>
    </source>
</evidence>
<feature type="region of interest" description="Disordered" evidence="1">
    <location>
        <begin position="166"/>
        <end position="186"/>
    </location>
</feature>
<comment type="caution">
    <text evidence="3">The sequence shown here is derived from an EMBL/GenBank/DDBJ whole genome shotgun (WGS) entry which is preliminary data.</text>
</comment>
<dbReference type="InterPro" id="IPR008906">
    <property type="entry name" value="HATC_C_dom"/>
</dbReference>
<dbReference type="Proteomes" id="UP001457282">
    <property type="component" value="Unassembled WGS sequence"/>
</dbReference>
<reference evidence="3 4" key="1">
    <citation type="journal article" date="2023" name="G3 (Bethesda)">
        <title>A chromosome-length genome assembly and annotation of blackberry (Rubus argutus, cv. 'Hillquist').</title>
        <authorList>
            <person name="Bruna T."/>
            <person name="Aryal R."/>
            <person name="Dudchenko O."/>
            <person name="Sargent D.J."/>
            <person name="Mead D."/>
            <person name="Buti M."/>
            <person name="Cavallini A."/>
            <person name="Hytonen T."/>
            <person name="Andres J."/>
            <person name="Pham M."/>
            <person name="Weisz D."/>
            <person name="Mascagni F."/>
            <person name="Usai G."/>
            <person name="Natali L."/>
            <person name="Bassil N."/>
            <person name="Fernandez G.E."/>
            <person name="Lomsadze A."/>
            <person name="Armour M."/>
            <person name="Olukolu B."/>
            <person name="Poorten T."/>
            <person name="Britton C."/>
            <person name="Davik J."/>
            <person name="Ashrafi H."/>
            <person name="Aiden E.L."/>
            <person name="Borodovsky M."/>
            <person name="Worthington M."/>
        </authorList>
    </citation>
    <scope>NUCLEOTIDE SEQUENCE [LARGE SCALE GENOMIC DNA]</scope>
    <source>
        <strain evidence="3">PI 553951</strain>
    </source>
</reference>
<name>A0AAW1XYW9_RUBAR</name>
<dbReference type="GO" id="GO:0046983">
    <property type="term" value="F:protein dimerization activity"/>
    <property type="evidence" value="ECO:0007669"/>
    <property type="project" value="InterPro"/>
</dbReference>
<protein>
    <recommendedName>
        <fullName evidence="2">HAT C-terminal dimerisation domain-containing protein</fullName>
    </recommendedName>
</protein>
<evidence type="ECO:0000256" key="1">
    <source>
        <dbReference type="SAM" id="MobiDB-lite"/>
    </source>
</evidence>
<dbReference type="AlphaFoldDB" id="A0AAW1XYW9"/>
<keyword evidence="4" id="KW-1185">Reference proteome</keyword>